<keyword evidence="3" id="KW-1185">Reference proteome</keyword>
<reference evidence="2 3" key="1">
    <citation type="submission" date="2018-07" db="EMBL/GenBank/DDBJ databases">
        <authorList>
            <person name="Celious N.A."/>
            <person name="Jones R.M."/>
            <person name="Banks M.D."/>
            <person name="Grant A."/>
            <person name="McCray S.R."/>
            <person name="Melton Z.A."/>
            <person name="Mitchell A.N."/>
            <person name="Smalls C.A."/>
            <person name="Postiglione A.E."/>
            <person name="Patwardhan S."/>
            <person name="Newman R.H."/>
            <person name="Coomans R.J."/>
            <person name="Warner M.H."/>
            <person name="Garlena R.A."/>
            <person name="Russell D.A."/>
            <person name="Pope W.H."/>
            <person name="Jacobs-Sera D."/>
            <person name="Hatfull G.F."/>
        </authorList>
    </citation>
    <scope>NUCLEOTIDE SEQUENCE [LARGE SCALE GENOMIC DNA]</scope>
</reference>
<organism evidence="2 3">
    <name type="scientific">Gordonia phage Ali17</name>
    <dbReference type="NCBI Taxonomy" id="2301561"/>
    <lineage>
        <taxon>Viruses</taxon>
        <taxon>Duplodnaviria</taxon>
        <taxon>Heunggongvirae</taxon>
        <taxon>Uroviricota</taxon>
        <taxon>Caudoviricetes</taxon>
        <taxon>Stackebrandtviridae</taxon>
        <taxon>Schenleyvirinae</taxon>
        <taxon>Leonardvirus</taxon>
        <taxon>Leonardvirus ali17</taxon>
    </lineage>
</organism>
<dbReference type="Proteomes" id="UP000262272">
    <property type="component" value="Segment"/>
</dbReference>
<dbReference type="EMBL" id="MH669000">
    <property type="protein sequence ID" value="AXQ60674.1"/>
    <property type="molecule type" value="Genomic_DNA"/>
</dbReference>
<evidence type="ECO:0000256" key="1">
    <source>
        <dbReference type="SAM" id="MobiDB-lite"/>
    </source>
</evidence>
<evidence type="ECO:0000313" key="3">
    <source>
        <dbReference type="Proteomes" id="UP000262272"/>
    </source>
</evidence>
<name>A0A385DN31_9CAUD</name>
<dbReference type="GeneID" id="63027086"/>
<dbReference type="RefSeq" id="YP_010002535.1">
    <property type="nucleotide sequence ID" value="NC_053245.1"/>
</dbReference>
<accession>A0A385DN31</accession>
<gene>
    <name evidence="2" type="primary">58</name>
    <name evidence="2" type="ORF">SEA_ALI17_58</name>
</gene>
<sequence>MTDTPRTPPRGGGGQSVPTPRPPHPIVWRQVCSKCDRETDYTLLVTDETIRADVARQLAELGWTNTGPDAPLTVCPRHNYPTDSGGVGTIHDGVLHLDYSDEATRQRALELAVEWTCRHRWPDSADTLVAVAETFRAYLADGTVPQ</sequence>
<proteinExistence type="predicted"/>
<evidence type="ECO:0000313" key="2">
    <source>
        <dbReference type="EMBL" id="AXQ60674.1"/>
    </source>
</evidence>
<protein>
    <submittedName>
        <fullName evidence="2">Uncharacterized protein</fullName>
    </submittedName>
</protein>
<feature type="region of interest" description="Disordered" evidence="1">
    <location>
        <begin position="1"/>
        <end position="24"/>
    </location>
</feature>
<dbReference type="KEGG" id="vg:63027086"/>